<evidence type="ECO:0000313" key="1">
    <source>
        <dbReference type="EMBL" id="KAA6360022.1"/>
    </source>
</evidence>
<gene>
    <name evidence="1" type="ORF">EZS28_044451</name>
</gene>
<evidence type="ECO:0000313" key="2">
    <source>
        <dbReference type="Proteomes" id="UP000324800"/>
    </source>
</evidence>
<protein>
    <submittedName>
        <fullName evidence="1">Uncharacterized protein</fullName>
    </submittedName>
</protein>
<name>A0A5J4TQ24_9EUKA</name>
<dbReference type="AlphaFoldDB" id="A0A5J4TQ24"/>
<dbReference type="Proteomes" id="UP000324800">
    <property type="component" value="Unassembled WGS sequence"/>
</dbReference>
<dbReference type="EMBL" id="SNRW01027542">
    <property type="protein sequence ID" value="KAA6360022.1"/>
    <property type="molecule type" value="Genomic_DNA"/>
</dbReference>
<proteinExistence type="predicted"/>
<comment type="caution">
    <text evidence="1">The sequence shown here is derived from an EMBL/GenBank/DDBJ whole genome shotgun (WGS) entry which is preliminary data.</text>
</comment>
<sequence length="121" mass="14442">MQQISTARQLRYFLSQHEDLYDVGTLALNKAINVKGYKITRRKDRFEDNYRDYIYQISSDGSQLSKEEREKGYIQRAFMETIMDLSEGKINQQQAAVQLAWYIDESRQLDQQGKLRWIHND</sequence>
<accession>A0A5J4TQ24</accession>
<reference evidence="1 2" key="1">
    <citation type="submission" date="2019-03" db="EMBL/GenBank/DDBJ databases">
        <title>Single cell metagenomics reveals metabolic interactions within the superorganism composed of flagellate Streblomastix strix and complex community of Bacteroidetes bacteria on its surface.</title>
        <authorList>
            <person name="Treitli S.C."/>
            <person name="Kolisko M."/>
            <person name="Husnik F."/>
            <person name="Keeling P."/>
            <person name="Hampl V."/>
        </authorList>
    </citation>
    <scope>NUCLEOTIDE SEQUENCE [LARGE SCALE GENOMIC DNA]</scope>
    <source>
        <strain evidence="1">ST1C</strain>
    </source>
</reference>
<organism evidence="1 2">
    <name type="scientific">Streblomastix strix</name>
    <dbReference type="NCBI Taxonomy" id="222440"/>
    <lineage>
        <taxon>Eukaryota</taxon>
        <taxon>Metamonada</taxon>
        <taxon>Preaxostyla</taxon>
        <taxon>Oxymonadida</taxon>
        <taxon>Streblomastigidae</taxon>
        <taxon>Streblomastix</taxon>
    </lineage>
</organism>